<dbReference type="GO" id="GO:0043625">
    <property type="term" value="C:delta DNA polymerase complex"/>
    <property type="evidence" value="ECO:0007669"/>
    <property type="project" value="TreeGrafter"/>
</dbReference>
<dbReference type="GO" id="GO:0006271">
    <property type="term" value="P:DNA strand elongation involved in DNA replication"/>
    <property type="evidence" value="ECO:0007669"/>
    <property type="project" value="TreeGrafter"/>
</dbReference>
<dbReference type="PANTHER" id="PTHR10416:SF0">
    <property type="entry name" value="DNA POLYMERASE DELTA SUBUNIT 2"/>
    <property type="match status" value="1"/>
</dbReference>
<protein>
    <submittedName>
        <fullName evidence="7">Predicted protein</fullName>
    </submittedName>
</protein>
<dbReference type="OrthoDB" id="3763at2759"/>
<feature type="domain" description="DNA polymerase delta subunit OB-fold" evidence="6">
    <location>
        <begin position="38"/>
        <end position="171"/>
    </location>
</feature>
<dbReference type="Gene3D" id="2.40.50.430">
    <property type="match status" value="1"/>
</dbReference>
<evidence type="ECO:0000259" key="5">
    <source>
        <dbReference type="Pfam" id="PF04042"/>
    </source>
</evidence>
<dbReference type="EMBL" id="GG663742">
    <property type="protein sequence ID" value="EEH55175.1"/>
    <property type="molecule type" value="Genomic_DNA"/>
</dbReference>
<evidence type="ECO:0000259" key="6">
    <source>
        <dbReference type="Pfam" id="PF18018"/>
    </source>
</evidence>
<reference evidence="7 8" key="1">
    <citation type="journal article" date="2009" name="Science">
        <title>Green evolution and dynamic adaptations revealed by genomes of the marine picoeukaryotes Micromonas.</title>
        <authorList>
            <person name="Worden A.Z."/>
            <person name="Lee J.H."/>
            <person name="Mock T."/>
            <person name="Rouze P."/>
            <person name="Simmons M.P."/>
            <person name="Aerts A.L."/>
            <person name="Allen A.E."/>
            <person name="Cuvelier M.L."/>
            <person name="Derelle E."/>
            <person name="Everett M.V."/>
            <person name="Foulon E."/>
            <person name="Grimwood J."/>
            <person name="Gundlach H."/>
            <person name="Henrissat B."/>
            <person name="Napoli C."/>
            <person name="McDonald S.M."/>
            <person name="Parker M.S."/>
            <person name="Rombauts S."/>
            <person name="Salamov A."/>
            <person name="Von Dassow P."/>
            <person name="Badger J.H."/>
            <person name="Coutinho P.M."/>
            <person name="Demir E."/>
            <person name="Dubchak I."/>
            <person name="Gentemann C."/>
            <person name="Eikrem W."/>
            <person name="Gready J.E."/>
            <person name="John U."/>
            <person name="Lanier W."/>
            <person name="Lindquist E.A."/>
            <person name="Lucas S."/>
            <person name="Mayer K.F."/>
            <person name="Moreau H."/>
            <person name="Not F."/>
            <person name="Otillar R."/>
            <person name="Panaud O."/>
            <person name="Pangilinan J."/>
            <person name="Paulsen I."/>
            <person name="Piegu B."/>
            <person name="Poliakov A."/>
            <person name="Robbens S."/>
            <person name="Schmutz J."/>
            <person name="Toulza E."/>
            <person name="Wyss T."/>
            <person name="Zelensky A."/>
            <person name="Zhou K."/>
            <person name="Armbrust E.V."/>
            <person name="Bhattacharya D."/>
            <person name="Goodenough U.W."/>
            <person name="Van de Peer Y."/>
            <person name="Grigoriev I.V."/>
        </authorList>
    </citation>
    <scope>NUCLEOTIDE SEQUENCE [LARGE SCALE GENOMIC DNA]</scope>
    <source>
        <strain evidence="7 8">CCMP1545</strain>
    </source>
</reference>
<dbReference type="Gene3D" id="3.60.21.50">
    <property type="match status" value="1"/>
</dbReference>
<dbReference type="RefSeq" id="XP_003060406.1">
    <property type="nucleotide sequence ID" value="XM_003060360.1"/>
</dbReference>
<evidence type="ECO:0000313" key="7">
    <source>
        <dbReference type="EMBL" id="EEH55175.1"/>
    </source>
</evidence>
<accession>C1MXJ3</accession>
<dbReference type="Proteomes" id="UP000001876">
    <property type="component" value="Unassembled WGS sequence"/>
</dbReference>
<comment type="subcellular location">
    <subcellularLocation>
        <location evidence="1">Nucleus</location>
    </subcellularLocation>
</comment>
<evidence type="ECO:0000256" key="1">
    <source>
        <dbReference type="ARBA" id="ARBA00004123"/>
    </source>
</evidence>
<name>C1MXJ3_MICPC</name>
<dbReference type="InterPro" id="IPR024826">
    <property type="entry name" value="DNA_pol_delta/II_ssu"/>
</dbReference>
<organism evidence="8">
    <name type="scientific">Micromonas pusilla (strain CCMP1545)</name>
    <name type="common">Picoplanktonic green alga</name>
    <dbReference type="NCBI Taxonomy" id="564608"/>
    <lineage>
        <taxon>Eukaryota</taxon>
        <taxon>Viridiplantae</taxon>
        <taxon>Chlorophyta</taxon>
        <taxon>Mamiellophyceae</taxon>
        <taxon>Mamiellales</taxon>
        <taxon>Mamiellaceae</taxon>
        <taxon>Micromonas</taxon>
    </lineage>
</organism>
<dbReference type="InterPro" id="IPR041863">
    <property type="entry name" value="PolD2_C"/>
</dbReference>
<keyword evidence="4" id="KW-0539">Nucleus</keyword>
<dbReference type="KEGG" id="mpp:MICPUCDRAFT_19376"/>
<gene>
    <name evidence="7" type="ORF">MICPUCDRAFT_19376</name>
</gene>
<dbReference type="STRING" id="564608.C1MXJ3"/>
<dbReference type="AlphaFoldDB" id="C1MXJ3"/>
<dbReference type="OMA" id="HCILIGT"/>
<comment type="similarity">
    <text evidence="2">Belongs to the DNA polymerase delta/II small subunit family.</text>
</comment>
<evidence type="ECO:0000313" key="8">
    <source>
        <dbReference type="Proteomes" id="UP000001876"/>
    </source>
</evidence>
<evidence type="ECO:0000256" key="4">
    <source>
        <dbReference type="ARBA" id="ARBA00023242"/>
    </source>
</evidence>
<dbReference type="CDD" id="cd07387">
    <property type="entry name" value="MPP_PolD2_C"/>
    <property type="match status" value="1"/>
</dbReference>
<dbReference type="eggNOG" id="KOG2732">
    <property type="taxonomic scope" value="Eukaryota"/>
</dbReference>
<dbReference type="InterPro" id="IPR040663">
    <property type="entry name" value="DNA_pol_D_N"/>
</dbReference>
<dbReference type="PANTHER" id="PTHR10416">
    <property type="entry name" value="DNA POLYMERASE DELTA SUBUNIT 2"/>
    <property type="match status" value="1"/>
</dbReference>
<proteinExistence type="inferred from homology"/>
<sequence length="466" mass="49436">MLTEPSSAAPPHEISPRATLPYVARDSKFNLDAKIYGQYFQLYFNRLKILAPRLEDAVQAKWPNLPRAKVLDLKEGEECVLSGTLYKDMKLKPCILDEYVKEAGVSASAVAIEDSKKTKFVGEDDSIVLEDEGARVKLTGAAIDVNALVTGVVLAARGRVVPGGEFEADEICFPRPAAARRSAAPADASTAAAADLKGKRVVLVSDLRVGDPASSNPLNLELMLDFLTGNLGGAADASEAASVARVVVCGGALSKAEVPASSLDPREKAQISRPLRELDVLLSQLCSSVHVDVMPGEGDPTNQALPQQPLHPCLFPSAARYDTFAASTNPHEFDVGGVGFLGTSGQNISDLCKYTNERLDLMESSLRWQHLAPSAPDTLACYPYKDRDPFHLDACPDVYFAGCQPAFGSRVVELERRGAGAGAGGETTRTLAVSVPSFAATGTIVMVDLETLTCTPVTFGDGGAAR</sequence>
<dbReference type="InterPro" id="IPR007185">
    <property type="entry name" value="DNA_pol_a/d/e_bsu"/>
</dbReference>
<evidence type="ECO:0000256" key="2">
    <source>
        <dbReference type="ARBA" id="ARBA00006035"/>
    </source>
</evidence>
<dbReference type="Pfam" id="PF18018">
    <property type="entry name" value="DNA_pol_D_N"/>
    <property type="match status" value="1"/>
</dbReference>
<keyword evidence="8" id="KW-1185">Reference proteome</keyword>
<dbReference type="GeneID" id="9686140"/>
<dbReference type="Pfam" id="PF04042">
    <property type="entry name" value="DNA_pol_E_B"/>
    <property type="match status" value="1"/>
</dbReference>
<feature type="domain" description="DNA polymerase alpha/delta/epsilon subunit B" evidence="5">
    <location>
        <begin position="201"/>
        <end position="408"/>
    </location>
</feature>
<dbReference type="GO" id="GO:0003677">
    <property type="term" value="F:DNA binding"/>
    <property type="evidence" value="ECO:0007669"/>
    <property type="project" value="InterPro"/>
</dbReference>
<keyword evidence="3" id="KW-0235">DNA replication</keyword>
<evidence type="ECO:0000256" key="3">
    <source>
        <dbReference type="ARBA" id="ARBA00022705"/>
    </source>
</evidence>